<proteinExistence type="predicted"/>
<dbReference type="RefSeq" id="XP_067822692.1">
    <property type="nucleotide sequence ID" value="XM_067961306.1"/>
</dbReference>
<dbReference type="AlphaFoldDB" id="A0A976NZ12"/>
<dbReference type="EMBL" id="SHOA02000001">
    <property type="protein sequence ID" value="TDH73193.1"/>
    <property type="molecule type" value="Genomic_DNA"/>
</dbReference>
<comment type="caution">
    <text evidence="2">The sequence shown here is derived from an EMBL/GenBank/DDBJ whole genome shotgun (WGS) entry which is preliminary data.</text>
</comment>
<dbReference type="GeneID" id="94346977"/>
<evidence type="ECO:0000256" key="1">
    <source>
        <dbReference type="SAM" id="MobiDB-lite"/>
    </source>
</evidence>
<evidence type="ECO:0000313" key="2">
    <source>
        <dbReference type="EMBL" id="TDH73193.1"/>
    </source>
</evidence>
<evidence type="ECO:0000313" key="3">
    <source>
        <dbReference type="Proteomes" id="UP000294530"/>
    </source>
</evidence>
<name>A0A976NZ12_BRELC</name>
<dbReference type="Proteomes" id="UP000294530">
    <property type="component" value="Unassembled WGS sequence"/>
</dbReference>
<organism evidence="2 3">
    <name type="scientific">Bremia lactucae</name>
    <name type="common">Lettuce downy mildew</name>
    <dbReference type="NCBI Taxonomy" id="4779"/>
    <lineage>
        <taxon>Eukaryota</taxon>
        <taxon>Sar</taxon>
        <taxon>Stramenopiles</taxon>
        <taxon>Oomycota</taxon>
        <taxon>Peronosporomycetes</taxon>
        <taxon>Peronosporales</taxon>
        <taxon>Peronosporaceae</taxon>
        <taxon>Bremia</taxon>
    </lineage>
</organism>
<keyword evidence="3" id="KW-1185">Reference proteome</keyword>
<feature type="region of interest" description="Disordered" evidence="1">
    <location>
        <begin position="1"/>
        <end position="26"/>
    </location>
</feature>
<dbReference type="KEGG" id="blac:94346977"/>
<reference evidence="2 3" key="1">
    <citation type="journal article" date="2021" name="Genome Biol.">
        <title>AFLAP: assembly-free linkage analysis pipeline using k-mers from genome sequencing data.</title>
        <authorList>
            <person name="Fletcher K."/>
            <person name="Zhang L."/>
            <person name="Gil J."/>
            <person name="Han R."/>
            <person name="Cavanaugh K."/>
            <person name="Michelmore R."/>
        </authorList>
    </citation>
    <scope>NUCLEOTIDE SEQUENCE [LARGE SCALE GENOMIC DNA]</scope>
    <source>
        <strain evidence="2 3">SF5</strain>
    </source>
</reference>
<accession>A0A976NZ12</accession>
<protein>
    <submittedName>
        <fullName evidence="2">Uncharacterized protein</fullName>
    </submittedName>
</protein>
<gene>
    <name evidence="2" type="ORF">CCR75_003209</name>
</gene>
<dbReference type="OrthoDB" id="10681976at2759"/>
<sequence length="223" mass="25520">MTYSSNGNLSPAKIKPERLSNGNASPPTISAEVRAWKVPEQEDWKAVKQLNKGVLSRIVTYLSSPDRIRKYSSNKHKDFWATYRWDENPWIVDTKGDMLSTTTYFLLQACLIADFCIRRVSTLDYSMDPEYKTAFVSYKIKLGRWATAILVADPYLHVVEQLQLPAQLTLREGPRRLKHYIWTTVSPGLRTGTIEHIQIIRPRSCCIKQTKQSIGPSVACEEL</sequence>